<evidence type="ECO:0000313" key="1">
    <source>
        <dbReference type="EMBL" id="CAB4143456.1"/>
    </source>
</evidence>
<dbReference type="SUPFAM" id="SSF56784">
    <property type="entry name" value="HAD-like"/>
    <property type="match status" value="1"/>
</dbReference>
<gene>
    <name evidence="1" type="ORF">UFOVP447_152</name>
</gene>
<organism evidence="1">
    <name type="scientific">uncultured Caudovirales phage</name>
    <dbReference type="NCBI Taxonomy" id="2100421"/>
    <lineage>
        <taxon>Viruses</taxon>
        <taxon>Duplodnaviria</taxon>
        <taxon>Heunggongvirae</taxon>
        <taxon>Uroviricota</taxon>
        <taxon>Caudoviricetes</taxon>
        <taxon>Peduoviridae</taxon>
        <taxon>Maltschvirus</taxon>
        <taxon>Maltschvirus maltsch</taxon>
    </lineage>
</organism>
<sequence>MIYIVDIDNTICWTRRNAQGKWDYPNSKPFQYRIDKINELYDEGNTIIYWTARGSGSGIDWTELTKQQLDEWGCKYHEVKLGKPSYDVWVDDKAFNDEHFFDFGGKFPI</sequence>
<reference evidence="1" key="1">
    <citation type="submission" date="2020-04" db="EMBL/GenBank/DDBJ databases">
        <authorList>
            <person name="Chiriac C."/>
            <person name="Salcher M."/>
            <person name="Ghai R."/>
            <person name="Kavagutti S V."/>
        </authorList>
    </citation>
    <scope>NUCLEOTIDE SEQUENCE</scope>
</reference>
<dbReference type="InterPro" id="IPR023214">
    <property type="entry name" value="HAD_sf"/>
</dbReference>
<dbReference type="InterPro" id="IPR036412">
    <property type="entry name" value="HAD-like_sf"/>
</dbReference>
<accession>A0A6J5MEK0</accession>
<dbReference type="Gene3D" id="3.40.50.1000">
    <property type="entry name" value="HAD superfamily/HAD-like"/>
    <property type="match status" value="1"/>
</dbReference>
<proteinExistence type="predicted"/>
<protein>
    <submittedName>
        <fullName evidence="1">Uncharacterized protein</fullName>
    </submittedName>
</protein>
<dbReference type="EMBL" id="LR796423">
    <property type="protein sequence ID" value="CAB4143456.1"/>
    <property type="molecule type" value="Genomic_DNA"/>
</dbReference>
<name>A0A6J5MEK0_9CAUD</name>